<dbReference type="PANTHER" id="PTHR35024:SF4">
    <property type="entry name" value="POLYMER-FORMING CYTOSKELETAL PROTEIN"/>
    <property type="match status" value="1"/>
</dbReference>
<evidence type="ECO:0000256" key="1">
    <source>
        <dbReference type="ARBA" id="ARBA00044755"/>
    </source>
</evidence>
<evidence type="ECO:0000313" key="3">
    <source>
        <dbReference type="EMBL" id="SEJ68451.1"/>
    </source>
</evidence>
<proteinExistence type="inferred from homology"/>
<dbReference type="EMBL" id="FNZH01000008">
    <property type="protein sequence ID" value="SEJ68451.1"/>
    <property type="molecule type" value="Genomic_DNA"/>
</dbReference>
<organism evidence="3 4">
    <name type="scientific">Cyclobacterium xiamenense</name>
    <dbReference type="NCBI Taxonomy" id="1297121"/>
    <lineage>
        <taxon>Bacteria</taxon>
        <taxon>Pseudomonadati</taxon>
        <taxon>Bacteroidota</taxon>
        <taxon>Cytophagia</taxon>
        <taxon>Cytophagales</taxon>
        <taxon>Cyclobacteriaceae</taxon>
        <taxon>Cyclobacterium</taxon>
    </lineage>
</organism>
<dbReference type="Proteomes" id="UP000199403">
    <property type="component" value="Unassembled WGS sequence"/>
</dbReference>
<feature type="region of interest" description="Disordered" evidence="2">
    <location>
        <begin position="165"/>
        <end position="188"/>
    </location>
</feature>
<protein>
    <submittedName>
        <fullName evidence="3">Protein CcmA, bactofilin family</fullName>
    </submittedName>
</protein>
<dbReference type="AlphaFoldDB" id="A0A1H7AS32"/>
<keyword evidence="4" id="KW-1185">Reference proteome</keyword>
<evidence type="ECO:0000256" key="2">
    <source>
        <dbReference type="SAM" id="MobiDB-lite"/>
    </source>
</evidence>
<gene>
    <name evidence="3" type="ORF">SAMN05192553_10887</name>
</gene>
<dbReference type="STRING" id="1416801.SAMN05192553_10887"/>
<dbReference type="InterPro" id="IPR007607">
    <property type="entry name" value="BacA/B"/>
</dbReference>
<name>A0A1H7AS32_9BACT</name>
<comment type="similarity">
    <text evidence="1">Belongs to the bactofilin family.</text>
</comment>
<dbReference type="OrthoDB" id="5432602at2"/>
<dbReference type="RefSeq" id="WP_092177827.1">
    <property type="nucleotide sequence ID" value="NZ_FNZH01000008.1"/>
</dbReference>
<reference evidence="4" key="1">
    <citation type="submission" date="2016-10" db="EMBL/GenBank/DDBJ databases">
        <authorList>
            <person name="Varghese N."/>
            <person name="Submissions S."/>
        </authorList>
    </citation>
    <scope>NUCLEOTIDE SEQUENCE [LARGE SCALE GENOMIC DNA]</scope>
    <source>
        <strain evidence="4">IBRC-M 10761</strain>
    </source>
</reference>
<dbReference type="Pfam" id="PF04519">
    <property type="entry name" value="Bactofilin"/>
    <property type="match status" value="1"/>
</dbReference>
<evidence type="ECO:0000313" key="4">
    <source>
        <dbReference type="Proteomes" id="UP000199403"/>
    </source>
</evidence>
<feature type="compositionally biased region" description="Polar residues" evidence="2">
    <location>
        <begin position="169"/>
        <end position="178"/>
    </location>
</feature>
<dbReference type="PANTHER" id="PTHR35024">
    <property type="entry name" value="HYPOTHETICAL CYTOSOLIC PROTEIN"/>
    <property type="match status" value="1"/>
</dbReference>
<dbReference type="SUPFAM" id="SSF51161">
    <property type="entry name" value="Trimeric LpxA-like enzymes"/>
    <property type="match status" value="1"/>
</dbReference>
<sequence>MKFGSNKQQNEEPHAGKVTVLSLGFELTGDIISKSDIRADGILVGSIRTDKKVVVGEKASITGDIIAEEISISGEVVGDLYIKGETTIYADAKVSGNIITSSIFIHKGAQINSGIQVVDPKAVEEASKSSKINSVSREELYSMLDDRTSKKKDVPVKPISKAELRSFKESSSTESGDNNDPLDFPRSW</sequence>
<accession>A0A1H7AS32</accession>
<dbReference type="InterPro" id="IPR011004">
    <property type="entry name" value="Trimer_LpxA-like_sf"/>
</dbReference>